<accession>A0A0B1ZXW1</accession>
<evidence type="ECO:0000313" key="3">
    <source>
        <dbReference type="Proteomes" id="UP000031030"/>
    </source>
</evidence>
<comment type="caution">
    <text evidence="2">The sequence shown here is derived from an EMBL/GenBank/DDBJ whole genome shotgun (WGS) entry which is preliminary data.</text>
</comment>
<dbReference type="EMBL" id="JTDK01000017">
    <property type="protein sequence ID" value="KHK96065.1"/>
    <property type="molecule type" value="Genomic_DNA"/>
</dbReference>
<organism evidence="2 3">
    <name type="scientific">Microbacterium mangrovi</name>
    <dbReference type="NCBI Taxonomy" id="1348253"/>
    <lineage>
        <taxon>Bacteria</taxon>
        <taxon>Bacillati</taxon>
        <taxon>Actinomycetota</taxon>
        <taxon>Actinomycetes</taxon>
        <taxon>Micrococcales</taxon>
        <taxon>Microbacteriaceae</taxon>
        <taxon>Microbacterium</taxon>
    </lineage>
</organism>
<evidence type="ECO:0008006" key="4">
    <source>
        <dbReference type="Google" id="ProtNLM"/>
    </source>
</evidence>
<dbReference type="AlphaFoldDB" id="A0A0B1ZXW1"/>
<sequence>MQLVVRAAPAALVIGAVIAFTGCAPHNPQGTSAFDSKTARYVAEQAKLYAQGMRIKDPPTVKLVRFVLPDEWAPAQVQCLRKAGFHVGLTPDGEGVSFPRFGDKAFEDQLRLASYTCQVEYMVPAKYQAPLTRAQLHRLYVYRSTELVRCLEGLGHAPAVRAPSESYFVETKGAWTPYASASIPDSDLRRTTRACPQDPADLYR</sequence>
<evidence type="ECO:0000313" key="2">
    <source>
        <dbReference type="EMBL" id="KHK96065.1"/>
    </source>
</evidence>
<dbReference type="Proteomes" id="UP000031030">
    <property type="component" value="Unassembled WGS sequence"/>
</dbReference>
<name>A0A0B1ZXW1_9MICO</name>
<reference evidence="2 3" key="1">
    <citation type="submission" date="2014-11" db="EMBL/GenBank/DDBJ databases">
        <title>Genome sequence of Microbacterium mangrovi MUSC 115(T).</title>
        <authorList>
            <person name="Lee L.-H."/>
        </authorList>
    </citation>
    <scope>NUCLEOTIDE SEQUENCE [LARGE SCALE GENOMIC DNA]</scope>
    <source>
        <strain evidence="2 3">MUSC 115</strain>
    </source>
</reference>
<evidence type="ECO:0000256" key="1">
    <source>
        <dbReference type="SAM" id="SignalP"/>
    </source>
</evidence>
<proteinExistence type="predicted"/>
<feature type="chain" id="PRO_5038901687" description="Lipoprotein" evidence="1">
    <location>
        <begin position="20"/>
        <end position="204"/>
    </location>
</feature>
<keyword evidence="1" id="KW-0732">Signal</keyword>
<gene>
    <name evidence="2" type="ORF">LK09_17145</name>
</gene>
<dbReference type="STRING" id="1348253.LK09_17145"/>
<keyword evidence="3" id="KW-1185">Reference proteome</keyword>
<dbReference type="PROSITE" id="PS51257">
    <property type="entry name" value="PROKAR_LIPOPROTEIN"/>
    <property type="match status" value="1"/>
</dbReference>
<feature type="signal peptide" evidence="1">
    <location>
        <begin position="1"/>
        <end position="19"/>
    </location>
</feature>
<protein>
    <recommendedName>
        <fullName evidence="4">Lipoprotein</fullName>
    </recommendedName>
</protein>